<dbReference type="EMBL" id="UINC01006346">
    <property type="protein sequence ID" value="SVA26980.1"/>
    <property type="molecule type" value="Genomic_DNA"/>
</dbReference>
<accession>A0A381UFR5</accession>
<dbReference type="InterPro" id="IPR011060">
    <property type="entry name" value="RibuloseP-bd_barrel"/>
</dbReference>
<evidence type="ECO:0000256" key="1">
    <source>
        <dbReference type="ARBA" id="ARBA00001782"/>
    </source>
</evidence>
<comment type="cofactor">
    <cofactor evidence="5">
        <name>Fe(2+)</name>
        <dbReference type="ChEBI" id="CHEBI:29033"/>
    </cofactor>
</comment>
<organism evidence="10">
    <name type="scientific">marine metagenome</name>
    <dbReference type="NCBI Taxonomy" id="408172"/>
    <lineage>
        <taxon>unclassified sequences</taxon>
        <taxon>metagenomes</taxon>
        <taxon>ecological metagenomes</taxon>
    </lineage>
</organism>
<dbReference type="GO" id="GO:0046872">
    <property type="term" value="F:metal ion binding"/>
    <property type="evidence" value="ECO:0007669"/>
    <property type="project" value="UniProtKB-KW"/>
</dbReference>
<evidence type="ECO:0000256" key="3">
    <source>
        <dbReference type="ARBA" id="ARBA00001941"/>
    </source>
</evidence>
<dbReference type="AlphaFoldDB" id="A0A381UFR5"/>
<evidence type="ECO:0000256" key="9">
    <source>
        <dbReference type="ARBA" id="ARBA00023235"/>
    </source>
</evidence>
<evidence type="ECO:0000256" key="7">
    <source>
        <dbReference type="ARBA" id="ARBA00013188"/>
    </source>
</evidence>
<dbReference type="Pfam" id="PF00834">
    <property type="entry name" value="Ribul_P_3_epim"/>
    <property type="match status" value="1"/>
</dbReference>
<protein>
    <recommendedName>
        <fullName evidence="7">ribulose-phosphate 3-epimerase</fullName>
        <ecNumber evidence="7">5.1.3.1</ecNumber>
    </recommendedName>
</protein>
<dbReference type="HAMAP" id="MF_02227">
    <property type="entry name" value="RPE"/>
    <property type="match status" value="1"/>
</dbReference>
<proteinExistence type="inferred from homology"/>
<dbReference type="GO" id="GO:0005975">
    <property type="term" value="P:carbohydrate metabolic process"/>
    <property type="evidence" value="ECO:0007669"/>
    <property type="project" value="InterPro"/>
</dbReference>
<evidence type="ECO:0000313" key="10">
    <source>
        <dbReference type="EMBL" id="SVA26980.1"/>
    </source>
</evidence>
<dbReference type="InterPro" id="IPR026019">
    <property type="entry name" value="Ribul_P_3_epim"/>
</dbReference>
<dbReference type="CDD" id="cd00429">
    <property type="entry name" value="RPE"/>
    <property type="match status" value="1"/>
</dbReference>
<comment type="cofactor">
    <cofactor evidence="2">
        <name>Mn(2+)</name>
        <dbReference type="ChEBI" id="CHEBI:29035"/>
    </cofactor>
</comment>
<sequence>MENNKIIIAASMLSSDLASLSSEASRMIENGVDWLHMDIMDGVFVPNITFGFPVLKSLRKKNQTAFIDCHLMIVNPLQWIEEFYKSGANSISFHIEACHDTEYVMKVIKKIKKYGLKVGIAIKPNTPISDLSGYIEYLDYVLVMTVEPGFSGQSFMYSCVSKIEELKAKYPNLNIQVDGGINEKTFEVCVKSGANIFVSGSTLFKHNNPRNLISKLKSL</sequence>
<comment type="catalytic activity">
    <reaction evidence="1">
        <text>D-ribulose 5-phosphate = D-xylulose 5-phosphate</text>
        <dbReference type="Rhea" id="RHEA:13677"/>
        <dbReference type="ChEBI" id="CHEBI:57737"/>
        <dbReference type="ChEBI" id="CHEBI:58121"/>
        <dbReference type="EC" id="5.1.3.1"/>
    </reaction>
</comment>
<dbReference type="GO" id="GO:0006098">
    <property type="term" value="P:pentose-phosphate shunt"/>
    <property type="evidence" value="ECO:0007669"/>
    <property type="project" value="InterPro"/>
</dbReference>
<dbReference type="NCBIfam" id="NF004076">
    <property type="entry name" value="PRK05581.1-4"/>
    <property type="match status" value="1"/>
</dbReference>
<keyword evidence="9" id="KW-0413">Isomerase</keyword>
<comment type="cofactor">
    <cofactor evidence="3">
        <name>Co(2+)</name>
        <dbReference type="ChEBI" id="CHEBI:48828"/>
    </cofactor>
</comment>
<dbReference type="PANTHER" id="PTHR11749">
    <property type="entry name" value="RIBULOSE-5-PHOSPHATE-3-EPIMERASE"/>
    <property type="match status" value="1"/>
</dbReference>
<dbReference type="GO" id="GO:0004750">
    <property type="term" value="F:D-ribulose-phosphate 3-epimerase activity"/>
    <property type="evidence" value="ECO:0007669"/>
    <property type="project" value="UniProtKB-EC"/>
</dbReference>
<evidence type="ECO:0000256" key="2">
    <source>
        <dbReference type="ARBA" id="ARBA00001936"/>
    </source>
</evidence>
<dbReference type="PIRSF" id="PIRSF001461">
    <property type="entry name" value="RPE"/>
    <property type="match status" value="1"/>
</dbReference>
<dbReference type="Gene3D" id="3.20.20.70">
    <property type="entry name" value="Aldolase class I"/>
    <property type="match status" value="1"/>
</dbReference>
<dbReference type="NCBIfam" id="TIGR01163">
    <property type="entry name" value="rpe"/>
    <property type="match status" value="1"/>
</dbReference>
<name>A0A381UFR5_9ZZZZ</name>
<dbReference type="PROSITE" id="PS01085">
    <property type="entry name" value="RIBUL_P_3_EPIMER_1"/>
    <property type="match status" value="1"/>
</dbReference>
<evidence type="ECO:0000256" key="6">
    <source>
        <dbReference type="ARBA" id="ARBA00009541"/>
    </source>
</evidence>
<evidence type="ECO:0000256" key="5">
    <source>
        <dbReference type="ARBA" id="ARBA00001954"/>
    </source>
</evidence>
<dbReference type="EC" id="5.1.3.1" evidence="7"/>
<dbReference type="SUPFAM" id="SSF51366">
    <property type="entry name" value="Ribulose-phoshate binding barrel"/>
    <property type="match status" value="1"/>
</dbReference>
<evidence type="ECO:0000256" key="4">
    <source>
        <dbReference type="ARBA" id="ARBA00001947"/>
    </source>
</evidence>
<dbReference type="FunFam" id="3.20.20.70:FF:000171">
    <property type="entry name" value="Ribulose-phosphate 3-epimerase"/>
    <property type="match status" value="1"/>
</dbReference>
<dbReference type="InterPro" id="IPR013785">
    <property type="entry name" value="Aldolase_TIM"/>
</dbReference>
<comment type="cofactor">
    <cofactor evidence="4">
        <name>Zn(2+)</name>
        <dbReference type="ChEBI" id="CHEBI:29105"/>
    </cofactor>
</comment>
<evidence type="ECO:0000256" key="8">
    <source>
        <dbReference type="ARBA" id="ARBA00022723"/>
    </source>
</evidence>
<dbReference type="PROSITE" id="PS01086">
    <property type="entry name" value="RIBUL_P_3_EPIMER_2"/>
    <property type="match status" value="1"/>
</dbReference>
<dbReference type="InterPro" id="IPR000056">
    <property type="entry name" value="Ribul_P_3_epim-like"/>
</dbReference>
<keyword evidence="8" id="KW-0479">Metal-binding</keyword>
<gene>
    <name evidence="10" type="ORF">METZ01_LOCUS79834</name>
</gene>
<reference evidence="10" key="1">
    <citation type="submission" date="2018-05" db="EMBL/GenBank/DDBJ databases">
        <authorList>
            <person name="Lanie J.A."/>
            <person name="Ng W.-L."/>
            <person name="Kazmierczak K.M."/>
            <person name="Andrzejewski T.M."/>
            <person name="Davidsen T.M."/>
            <person name="Wayne K.J."/>
            <person name="Tettelin H."/>
            <person name="Glass J.I."/>
            <person name="Rusch D."/>
            <person name="Podicherti R."/>
            <person name="Tsui H.-C.T."/>
            <person name="Winkler M.E."/>
        </authorList>
    </citation>
    <scope>NUCLEOTIDE SEQUENCE</scope>
</reference>
<comment type="similarity">
    <text evidence="6">Belongs to the ribulose-phosphate 3-epimerase family.</text>
</comment>